<keyword evidence="1" id="KW-1133">Transmembrane helix</keyword>
<dbReference type="EMBL" id="JAYMFF010000002">
    <property type="protein sequence ID" value="MEC4175213.1"/>
    <property type="molecule type" value="Genomic_DNA"/>
</dbReference>
<gene>
    <name evidence="2" type="ORF">VIN30_01975</name>
</gene>
<evidence type="ECO:0000313" key="3">
    <source>
        <dbReference type="Proteomes" id="UP001349994"/>
    </source>
</evidence>
<dbReference type="RefSeq" id="WP_338208860.1">
    <property type="nucleotide sequence ID" value="NZ_JAYMFF010000002.1"/>
</dbReference>
<reference evidence="2 3" key="1">
    <citation type="submission" date="2024-01" db="EMBL/GenBank/DDBJ databases">
        <title>novel species in genus Adlercreutzia.</title>
        <authorList>
            <person name="Liu X."/>
        </authorList>
    </citation>
    <scope>NUCLEOTIDE SEQUENCE [LARGE SCALE GENOMIC DNA]</scope>
    <source>
        <strain evidence="2 3">R7</strain>
    </source>
</reference>
<protein>
    <submittedName>
        <fullName evidence="2">Uncharacterized protein</fullName>
    </submittedName>
</protein>
<evidence type="ECO:0000256" key="1">
    <source>
        <dbReference type="SAM" id="Phobius"/>
    </source>
</evidence>
<organism evidence="2 3">
    <name type="scientific">Adlercreutzia wanghongyangiae</name>
    <dbReference type="NCBI Taxonomy" id="3111451"/>
    <lineage>
        <taxon>Bacteria</taxon>
        <taxon>Bacillati</taxon>
        <taxon>Actinomycetota</taxon>
        <taxon>Coriobacteriia</taxon>
        <taxon>Eggerthellales</taxon>
        <taxon>Eggerthellaceae</taxon>
        <taxon>Adlercreutzia</taxon>
    </lineage>
</organism>
<sequence length="108" mass="11340">MDTRSASPLATAALILGLLPLAALIPGMLGFSLTDEVRFGWMIANFAFIIVSFACALVVKLGTDNCGTGAKTLASVSVILDAFWLMLIIGLLALAFMSALQSGRPFFV</sequence>
<feature type="transmembrane region" description="Helical" evidence="1">
    <location>
        <begin position="73"/>
        <end position="100"/>
    </location>
</feature>
<keyword evidence="1" id="KW-0812">Transmembrane</keyword>
<accession>A0ABU6IFS5</accession>
<feature type="transmembrane region" description="Helical" evidence="1">
    <location>
        <begin position="39"/>
        <end position="61"/>
    </location>
</feature>
<keyword evidence="1" id="KW-0472">Membrane</keyword>
<evidence type="ECO:0000313" key="2">
    <source>
        <dbReference type="EMBL" id="MEC4175213.1"/>
    </source>
</evidence>
<keyword evidence="3" id="KW-1185">Reference proteome</keyword>
<dbReference type="Proteomes" id="UP001349994">
    <property type="component" value="Unassembled WGS sequence"/>
</dbReference>
<name>A0ABU6IFS5_9ACTN</name>
<proteinExistence type="predicted"/>
<comment type="caution">
    <text evidence="2">The sequence shown here is derived from an EMBL/GenBank/DDBJ whole genome shotgun (WGS) entry which is preliminary data.</text>
</comment>